<sequence length="278" mass="31014">LIVKEVILFKRSISISRIKKNERTELEDTVLIEEPIDLFVNSEALVNIICLPHDLKELSLGFLYSIGIINSIKDVKNISVIELENCINVTLTERIDFNIKDLEINPVSRVVDSTCGISSPWRNAIKKTLEKVKVKGTLKAKSDIKLKSEIIFKALKKMQLNTPIYRETGGCHGAAIFDFKGTLLSVKEDIGRHNAIDKVIGDLLLKEYSFDNVFLTSTGRLTGDIVLKAIRAKIPIVASFSAAIESGIRLAFAYGITLIGFARGSRMNVYTHPERIII</sequence>
<gene>
    <name evidence="3" type="ORF">LCGC14_2536330</name>
</gene>
<evidence type="ECO:0000313" key="3">
    <source>
        <dbReference type="EMBL" id="KKL12380.1"/>
    </source>
</evidence>
<dbReference type="Gene3D" id="3.40.140.10">
    <property type="entry name" value="Cytidine Deaminase, domain 2"/>
    <property type="match status" value="1"/>
</dbReference>
<evidence type="ECO:0000256" key="1">
    <source>
        <dbReference type="ARBA" id="ARBA00022490"/>
    </source>
</evidence>
<dbReference type="GO" id="GO:0016783">
    <property type="term" value="F:sulfurtransferase activity"/>
    <property type="evidence" value="ECO:0007669"/>
    <property type="project" value="InterPro"/>
</dbReference>
<dbReference type="InterPro" id="IPR016193">
    <property type="entry name" value="Cytidine_deaminase-like"/>
</dbReference>
<dbReference type="AlphaFoldDB" id="A0A0F9ASF6"/>
<dbReference type="GO" id="GO:0006777">
    <property type="term" value="P:Mo-molybdopterin cofactor biosynthetic process"/>
    <property type="evidence" value="ECO:0007669"/>
    <property type="project" value="UniProtKB-KW"/>
</dbReference>
<dbReference type="HAMAP" id="MF_00187">
    <property type="entry name" value="FdhD"/>
    <property type="match status" value="1"/>
</dbReference>
<dbReference type="Gene3D" id="3.10.20.10">
    <property type="match status" value="1"/>
</dbReference>
<proteinExistence type="inferred from homology"/>
<dbReference type="PANTHER" id="PTHR30592">
    <property type="entry name" value="FORMATE DEHYDROGENASE"/>
    <property type="match status" value="1"/>
</dbReference>
<dbReference type="InterPro" id="IPR003786">
    <property type="entry name" value="FdhD"/>
</dbReference>
<protein>
    <recommendedName>
        <fullName evidence="4">Formate dehydrogenase family accessory protein FdhD</fullName>
    </recommendedName>
</protein>
<evidence type="ECO:0008006" key="4">
    <source>
        <dbReference type="Google" id="ProtNLM"/>
    </source>
</evidence>
<evidence type="ECO:0000256" key="2">
    <source>
        <dbReference type="ARBA" id="ARBA00023150"/>
    </source>
</evidence>
<accession>A0A0F9ASF6</accession>
<dbReference type="Pfam" id="PF02634">
    <property type="entry name" value="FdhD-NarQ"/>
    <property type="match status" value="1"/>
</dbReference>
<dbReference type="EMBL" id="LAZR01041281">
    <property type="protein sequence ID" value="KKL12380.1"/>
    <property type="molecule type" value="Genomic_DNA"/>
</dbReference>
<dbReference type="NCBIfam" id="TIGR00129">
    <property type="entry name" value="fdhD_narQ"/>
    <property type="match status" value="1"/>
</dbReference>
<name>A0A0F9ASF6_9ZZZZ</name>
<dbReference type="PANTHER" id="PTHR30592:SF1">
    <property type="entry name" value="SULFUR CARRIER PROTEIN FDHD"/>
    <property type="match status" value="1"/>
</dbReference>
<reference evidence="3" key="1">
    <citation type="journal article" date="2015" name="Nature">
        <title>Complex archaea that bridge the gap between prokaryotes and eukaryotes.</title>
        <authorList>
            <person name="Spang A."/>
            <person name="Saw J.H."/>
            <person name="Jorgensen S.L."/>
            <person name="Zaremba-Niedzwiedzka K."/>
            <person name="Martijn J."/>
            <person name="Lind A.E."/>
            <person name="van Eijk R."/>
            <person name="Schleper C."/>
            <person name="Guy L."/>
            <person name="Ettema T.J."/>
        </authorList>
    </citation>
    <scope>NUCLEOTIDE SEQUENCE</scope>
</reference>
<keyword evidence="1" id="KW-0963">Cytoplasm</keyword>
<comment type="caution">
    <text evidence="3">The sequence shown here is derived from an EMBL/GenBank/DDBJ whole genome shotgun (WGS) entry which is preliminary data.</text>
</comment>
<keyword evidence="2" id="KW-0501">Molybdenum cofactor biosynthesis</keyword>
<feature type="non-terminal residue" evidence="3">
    <location>
        <position position="1"/>
    </location>
</feature>
<dbReference type="SUPFAM" id="SSF53927">
    <property type="entry name" value="Cytidine deaminase-like"/>
    <property type="match status" value="1"/>
</dbReference>
<organism evidence="3">
    <name type="scientific">marine sediment metagenome</name>
    <dbReference type="NCBI Taxonomy" id="412755"/>
    <lineage>
        <taxon>unclassified sequences</taxon>
        <taxon>metagenomes</taxon>
        <taxon>ecological metagenomes</taxon>
    </lineage>
</organism>
<dbReference type="PIRSF" id="PIRSF015626">
    <property type="entry name" value="FdhD"/>
    <property type="match status" value="1"/>
</dbReference>